<evidence type="ECO:0000256" key="3">
    <source>
        <dbReference type="ARBA" id="ARBA00022729"/>
    </source>
</evidence>
<keyword evidence="2" id="KW-0472">Membrane</keyword>
<dbReference type="Proteomes" id="UP000447434">
    <property type="component" value="Chromosome 7"/>
</dbReference>
<keyword evidence="7" id="KW-1185">Reference proteome</keyword>
<protein>
    <submittedName>
        <fullName evidence="6">Putative glucan endo-1,3-beta-D-glucosidase</fullName>
    </submittedName>
</protein>
<evidence type="ECO:0000313" key="7">
    <source>
        <dbReference type="Proteomes" id="UP000447434"/>
    </source>
</evidence>
<feature type="domain" description="X8" evidence="5">
    <location>
        <begin position="36"/>
        <end position="120"/>
    </location>
</feature>
<evidence type="ECO:0000313" key="6">
    <source>
        <dbReference type="EMBL" id="KAE9610646.1"/>
    </source>
</evidence>
<dbReference type="AlphaFoldDB" id="A0A6A4QAW3"/>
<dbReference type="PANTHER" id="PTHR31044:SF57">
    <property type="entry name" value="CARBOHYDRATE-BINDING X8 DOMAIN SUPERFAMILY PROTEIN"/>
    <property type="match status" value="1"/>
</dbReference>
<proteinExistence type="predicted"/>
<evidence type="ECO:0000259" key="5">
    <source>
        <dbReference type="SMART" id="SM00768"/>
    </source>
</evidence>
<dbReference type="GO" id="GO:0005886">
    <property type="term" value="C:plasma membrane"/>
    <property type="evidence" value="ECO:0007669"/>
    <property type="project" value="UniProtKB-SubCell"/>
</dbReference>
<evidence type="ECO:0000256" key="4">
    <source>
        <dbReference type="SAM" id="SignalP"/>
    </source>
</evidence>
<keyword evidence="2" id="KW-0449">Lipoprotein</keyword>
<organism evidence="6 7">
    <name type="scientific">Lupinus albus</name>
    <name type="common">White lupine</name>
    <name type="synonym">Lupinus termis</name>
    <dbReference type="NCBI Taxonomy" id="3870"/>
    <lineage>
        <taxon>Eukaryota</taxon>
        <taxon>Viridiplantae</taxon>
        <taxon>Streptophyta</taxon>
        <taxon>Embryophyta</taxon>
        <taxon>Tracheophyta</taxon>
        <taxon>Spermatophyta</taxon>
        <taxon>Magnoliopsida</taxon>
        <taxon>eudicotyledons</taxon>
        <taxon>Gunneridae</taxon>
        <taxon>Pentapetalae</taxon>
        <taxon>rosids</taxon>
        <taxon>fabids</taxon>
        <taxon>Fabales</taxon>
        <taxon>Fabaceae</taxon>
        <taxon>Papilionoideae</taxon>
        <taxon>50 kb inversion clade</taxon>
        <taxon>genistoids sensu lato</taxon>
        <taxon>core genistoids</taxon>
        <taxon>Genisteae</taxon>
        <taxon>Lupinus</taxon>
    </lineage>
</organism>
<comment type="caution">
    <text evidence="6">The sequence shown here is derived from an EMBL/GenBank/DDBJ whole genome shotgun (WGS) entry which is preliminary data.</text>
</comment>
<dbReference type="GO" id="GO:0098552">
    <property type="term" value="C:side of membrane"/>
    <property type="evidence" value="ECO:0007669"/>
    <property type="project" value="UniProtKB-KW"/>
</dbReference>
<evidence type="ECO:0000256" key="1">
    <source>
        <dbReference type="ARBA" id="ARBA00004609"/>
    </source>
</evidence>
<sequence length="121" mass="13452">MTKPIGSLLFILFPLLLFNFGGNLRFVEGVVGQQKSWCIAKYTATGNQLVDVIQFACSYIGNCSMIKPGGACFYPNNIIAHASAVMNIYYKLFKKNPWNCDFNGAALTVITDPSYDKCIYE</sequence>
<gene>
    <name evidence="6" type="ORF">Lalb_Chr07g0188811</name>
</gene>
<dbReference type="PANTHER" id="PTHR31044">
    <property type="entry name" value="BETA-1,3 GLUCANASE"/>
    <property type="match status" value="1"/>
</dbReference>
<reference evidence="7" key="1">
    <citation type="journal article" date="2020" name="Nat. Commun.">
        <title>Genome sequence of the cluster root forming white lupin.</title>
        <authorList>
            <person name="Hufnagel B."/>
            <person name="Marques A."/>
            <person name="Soriano A."/>
            <person name="Marques L."/>
            <person name="Divol F."/>
            <person name="Doumas P."/>
            <person name="Sallet E."/>
            <person name="Mancinotti D."/>
            <person name="Carrere S."/>
            <person name="Marande W."/>
            <person name="Arribat S."/>
            <person name="Keller J."/>
            <person name="Huneau C."/>
            <person name="Blein T."/>
            <person name="Aime D."/>
            <person name="Laguerre M."/>
            <person name="Taylor J."/>
            <person name="Schubert V."/>
            <person name="Nelson M."/>
            <person name="Geu-Flores F."/>
            <person name="Crespi M."/>
            <person name="Gallardo-Guerrero K."/>
            <person name="Delaux P.-M."/>
            <person name="Salse J."/>
            <person name="Berges H."/>
            <person name="Guyot R."/>
            <person name="Gouzy J."/>
            <person name="Peret B."/>
        </authorList>
    </citation>
    <scope>NUCLEOTIDE SEQUENCE [LARGE SCALE GENOMIC DNA]</scope>
    <source>
        <strain evidence="7">cv. Amiga</strain>
    </source>
</reference>
<keyword evidence="3 4" id="KW-0732">Signal</keyword>
<dbReference type="SMART" id="SM00768">
    <property type="entry name" value="X8"/>
    <property type="match status" value="1"/>
</dbReference>
<dbReference type="InterPro" id="IPR012946">
    <property type="entry name" value="X8"/>
</dbReference>
<dbReference type="GO" id="GO:0009506">
    <property type="term" value="C:plasmodesma"/>
    <property type="evidence" value="ECO:0007669"/>
    <property type="project" value="UniProtKB-ARBA"/>
</dbReference>
<comment type="subcellular location">
    <subcellularLocation>
        <location evidence="1">Cell membrane</location>
        <topology evidence="1">Lipid-anchor</topology>
        <topology evidence="1">GPI-anchor</topology>
    </subcellularLocation>
</comment>
<dbReference type="Pfam" id="PF07983">
    <property type="entry name" value="X8"/>
    <property type="match status" value="1"/>
</dbReference>
<evidence type="ECO:0000256" key="2">
    <source>
        <dbReference type="ARBA" id="ARBA00022622"/>
    </source>
</evidence>
<dbReference type="Gene3D" id="1.20.58.1040">
    <property type="match status" value="1"/>
</dbReference>
<feature type="signal peptide" evidence="4">
    <location>
        <begin position="1"/>
        <end position="29"/>
    </location>
</feature>
<dbReference type="EMBL" id="WOCE01000007">
    <property type="protein sequence ID" value="KAE9610646.1"/>
    <property type="molecule type" value="Genomic_DNA"/>
</dbReference>
<keyword evidence="2" id="KW-0336">GPI-anchor</keyword>
<feature type="chain" id="PRO_5025532535" evidence="4">
    <location>
        <begin position="30"/>
        <end position="121"/>
    </location>
</feature>
<keyword evidence="2" id="KW-0325">Glycoprotein</keyword>
<accession>A0A6A4QAW3</accession>
<name>A0A6A4QAW3_LUPAL</name>
<dbReference type="OrthoDB" id="1928574at2759"/>
<dbReference type="InterPro" id="IPR044788">
    <property type="entry name" value="X8_dom_prot"/>
</dbReference>